<dbReference type="RefSeq" id="WP_011128673.1">
    <property type="nucleotide sequence ID" value="NC_005070.1"/>
</dbReference>
<organism evidence="1 2">
    <name type="scientific">Parasynechococcus marenigrum (strain WH8102)</name>
    <dbReference type="NCBI Taxonomy" id="84588"/>
    <lineage>
        <taxon>Bacteria</taxon>
        <taxon>Bacillati</taxon>
        <taxon>Cyanobacteriota</taxon>
        <taxon>Cyanophyceae</taxon>
        <taxon>Synechococcales</taxon>
        <taxon>Prochlorococcaceae</taxon>
        <taxon>Parasynechococcus</taxon>
        <taxon>Parasynechococcus marenigrum</taxon>
    </lineage>
</organism>
<name>Q7U594_PARMW</name>
<accession>Q7U594</accession>
<dbReference type="SUPFAM" id="SSF53271">
    <property type="entry name" value="PRTase-like"/>
    <property type="match status" value="1"/>
</dbReference>
<dbReference type="EMBL" id="BX569693">
    <property type="protein sequence ID" value="CAE08328.1"/>
    <property type="molecule type" value="Genomic_DNA"/>
</dbReference>
<dbReference type="KEGG" id="syw:SYNW1813"/>
<evidence type="ECO:0000313" key="1">
    <source>
        <dbReference type="EMBL" id="CAE08328.1"/>
    </source>
</evidence>
<sequence length="129" mass="14539">MRVLSWQQFDDAVALLAVRARSRDLTGVYGVPRGGLCLAVALSHAMDLPLLQSPEPDALVVDDVYETGRTLETLRLQFPQASFAVWVSKTPPLWWHAAEVVDSPEWLLFPWENADQAMADEQAYRSSRR</sequence>
<protein>
    <submittedName>
        <fullName evidence="1">Possible phosphoribosyltransferase family protein</fullName>
    </submittedName>
</protein>
<dbReference type="Gene3D" id="3.40.50.2020">
    <property type="match status" value="1"/>
</dbReference>
<proteinExistence type="predicted"/>
<keyword evidence="1" id="KW-0808">Transferase</keyword>
<evidence type="ECO:0000313" key="2">
    <source>
        <dbReference type="Proteomes" id="UP000001422"/>
    </source>
</evidence>
<dbReference type="STRING" id="84588.SYNW1813"/>
<reference evidence="1 2" key="1">
    <citation type="journal article" date="2003" name="Nature">
        <title>The genome of a motile marine Synechococcus.</title>
        <authorList>
            <person name="Palenik B."/>
            <person name="Brahamsha B."/>
            <person name="Larimer F."/>
            <person name="Land M."/>
            <person name="Hauser L."/>
            <person name="Chain P."/>
            <person name="Lamerdin J."/>
            <person name="Regala W."/>
            <person name="Allen E.A."/>
            <person name="McCarren J."/>
            <person name="Paulsen I."/>
            <person name="Dufresne A."/>
            <person name="Partensky F."/>
            <person name="Webb E."/>
            <person name="Waterbury J."/>
        </authorList>
    </citation>
    <scope>NUCLEOTIDE SEQUENCE [LARGE SCALE GENOMIC DNA]</scope>
    <source>
        <strain evidence="1 2">WH8102</strain>
    </source>
</reference>
<dbReference type="eggNOG" id="COG2236">
    <property type="taxonomic scope" value="Bacteria"/>
</dbReference>
<dbReference type="Proteomes" id="UP000001422">
    <property type="component" value="Chromosome"/>
</dbReference>
<dbReference type="AlphaFoldDB" id="Q7U594"/>
<dbReference type="GO" id="GO:0016757">
    <property type="term" value="F:glycosyltransferase activity"/>
    <property type="evidence" value="ECO:0007669"/>
    <property type="project" value="UniProtKB-KW"/>
</dbReference>
<keyword evidence="1" id="KW-0328">Glycosyltransferase</keyword>
<dbReference type="InterPro" id="IPR029057">
    <property type="entry name" value="PRTase-like"/>
</dbReference>
<keyword evidence="2" id="KW-1185">Reference proteome</keyword>
<dbReference type="HOGENOM" id="CLU_1814108_0_0_3"/>
<gene>
    <name evidence="1" type="ordered locus">SYNW1813</name>
</gene>